<dbReference type="InParanoid" id="A0A166N9N6"/>
<dbReference type="InterPro" id="IPR013087">
    <property type="entry name" value="Znf_C2H2_type"/>
</dbReference>
<evidence type="ECO:0000313" key="2">
    <source>
        <dbReference type="EMBL" id="KZV78911.1"/>
    </source>
</evidence>
<evidence type="ECO:0000313" key="3">
    <source>
        <dbReference type="Proteomes" id="UP000077266"/>
    </source>
</evidence>
<proteinExistence type="predicted"/>
<dbReference type="PROSITE" id="PS00028">
    <property type="entry name" value="ZINC_FINGER_C2H2_1"/>
    <property type="match status" value="1"/>
</dbReference>
<dbReference type="InterPro" id="IPR027796">
    <property type="entry name" value="OTT_1508_deam-like"/>
</dbReference>
<evidence type="ECO:0000259" key="1">
    <source>
        <dbReference type="PROSITE" id="PS00028"/>
    </source>
</evidence>
<name>A0A166N9N6_EXIGL</name>
<dbReference type="AlphaFoldDB" id="A0A166N9N6"/>
<protein>
    <recommendedName>
        <fullName evidence="1">C2H2-type domain-containing protein</fullName>
    </recommendedName>
</protein>
<dbReference type="STRING" id="1314781.A0A166N9N6"/>
<dbReference type="Proteomes" id="UP000077266">
    <property type="component" value="Unassembled WGS sequence"/>
</dbReference>
<feature type="domain" description="C2H2-type" evidence="1">
    <location>
        <begin position="350"/>
        <end position="370"/>
    </location>
</feature>
<keyword evidence="3" id="KW-1185">Reference proteome</keyword>
<dbReference type="EMBL" id="KV426725">
    <property type="protein sequence ID" value="KZV78911.1"/>
    <property type="molecule type" value="Genomic_DNA"/>
</dbReference>
<gene>
    <name evidence="2" type="ORF">EXIGLDRAFT_783080</name>
</gene>
<organism evidence="2 3">
    <name type="scientific">Exidia glandulosa HHB12029</name>
    <dbReference type="NCBI Taxonomy" id="1314781"/>
    <lineage>
        <taxon>Eukaryota</taxon>
        <taxon>Fungi</taxon>
        <taxon>Dikarya</taxon>
        <taxon>Basidiomycota</taxon>
        <taxon>Agaricomycotina</taxon>
        <taxon>Agaricomycetes</taxon>
        <taxon>Auriculariales</taxon>
        <taxon>Exidiaceae</taxon>
        <taxon>Exidia</taxon>
    </lineage>
</organism>
<accession>A0A166N9N6</accession>
<reference evidence="2 3" key="1">
    <citation type="journal article" date="2016" name="Mol. Biol. Evol.">
        <title>Comparative Genomics of Early-Diverging Mushroom-Forming Fungi Provides Insights into the Origins of Lignocellulose Decay Capabilities.</title>
        <authorList>
            <person name="Nagy L.G."/>
            <person name="Riley R."/>
            <person name="Tritt A."/>
            <person name="Adam C."/>
            <person name="Daum C."/>
            <person name="Floudas D."/>
            <person name="Sun H."/>
            <person name="Yadav J.S."/>
            <person name="Pangilinan J."/>
            <person name="Larsson K.H."/>
            <person name="Matsuura K."/>
            <person name="Barry K."/>
            <person name="Labutti K."/>
            <person name="Kuo R."/>
            <person name="Ohm R.A."/>
            <person name="Bhattacharya S.S."/>
            <person name="Shirouzu T."/>
            <person name="Yoshinaga Y."/>
            <person name="Martin F.M."/>
            <person name="Grigoriev I.V."/>
            <person name="Hibbett D.S."/>
        </authorList>
    </citation>
    <scope>NUCLEOTIDE SEQUENCE [LARGE SCALE GENOMIC DNA]</scope>
    <source>
        <strain evidence="2 3">HHB12029</strain>
    </source>
</reference>
<dbReference type="Pfam" id="PF14441">
    <property type="entry name" value="OTT_1508_deam"/>
    <property type="match status" value="1"/>
</dbReference>
<sequence length="427" mass="47848">MKALDALAAMCVRAPDDAYAVATRIDSGGIEVFLSSNHKDGVPSEATKRLGDVWRHLQIARLSRAVTALVRQHKAEPAAFRDAPQFTALHRDFITDQYRYSWTNLKHRASHDIAIVLNELQKAMTGSFSDIDVAATPGLTRAPQEHRMGFLRDLSSALQSFQKQVLECRPDDDLVVLHTSLQGSYEAVQSAICDNPEPEHRWKRDLLLTLSRCTRVPVRGLVHDAFALVSAITHLTGYCHMRTLSDLLALDASVTAIDPVQTAFSIDPRNEDVAERVRDIWEYDDEPDPHVDADYTSGIVQPLEAKAAQSQHPPADEGFFTNLHPEALLLQEVHQRNGAVAYIGTSGLSCLGCYRLFEAHNKACEHPFLHQGSHGVPSLSWTVPVLSCSKYKVILYSLREQMREDFIHAARAMYRRRKAERRVQSVQ</sequence>